<dbReference type="InterPro" id="IPR056823">
    <property type="entry name" value="TEN-like_YD-shell"/>
</dbReference>
<evidence type="ECO:0000256" key="1">
    <source>
        <dbReference type="ARBA" id="ARBA00022737"/>
    </source>
</evidence>
<dbReference type="OrthoDB" id="5862074at2"/>
<dbReference type="EMBL" id="FZOL01000003">
    <property type="protein sequence ID" value="SNS12143.1"/>
    <property type="molecule type" value="Genomic_DNA"/>
</dbReference>
<dbReference type="Pfam" id="PF25023">
    <property type="entry name" value="TEN_YD-shell"/>
    <property type="match status" value="1"/>
</dbReference>
<dbReference type="NCBIfam" id="TIGR03696">
    <property type="entry name" value="Rhs_assc_core"/>
    <property type="match status" value="1"/>
</dbReference>
<sequence>MKRNWKDLGEVWSGRDLAAGEEVTLNVFDKSLGILLEQIPFRPSRNRRTRHLWVKDFCLYINAHSALIHAGEENAAGDWDVICSRYRNHYRNLTTRELVVTTTVPSVWNWSSDRCVPLKATQERPAGTRMRVNVRTATGVLLETITLTLERSGIDEWPQDLAARINAVSRFVRAGCANGESIEPQAGATANFIWLPHNGDFEVSWFSEVLSTTSPIEADRDARQGERLSVFVFDNIAERLIERTTLVAGVDGARLGLAQWPADLAHKINASSQYLEAGVLSDESFAPPQDASENAFGQYGKQLFTCSALANMKGWTRAKEMVSSVDLKPHERVQVKVTTRGKGNLCETLTFTPDPSRLKAGQWHHDLARYINAQGLCLRAGVKDDASKTFVAKEDSKGNSFWLPLWSTDLLDVNMATVSLKEVGYISAERDLDPGEGCTAYVLDDTSEDVLEEIEFTPAAKRNGSSLAPNDLAERINSRTQLIAAGEKKSNEAPLPIASGYRNALWACDPNVRAFTTFMSLKNWVKGPALGSKDFESNQQMVIRVRGSKTGRILESQVFWPRAGRLDLQAWTRDLCSQVNSFCRFLRAGEGNATSFVIAASDSRDGNCFWTPAGSGLVVEAEILSGFRFVARQLHGHKVDQEEDDPVELAGMSSEEKQLFDQYAEAGRLIAVDARSGLPTLQIPVGELYADDSLSSPLEVHLSYHPKDGVFIQCGYSNRYLPWAGDQLVATLRDGRRVQIDLEVKPVNGGDFKIEPLFNIGMAPLEKKIIGFTVMYNDGGEDTFKFFTTSKEGARALLTGFRAPSGQYLQLDYSGWQLEKISRDKETLLQVTWGDDPLKDVSGSLVMYPGSSTEKRTWGFIRQKLGDMETKIQVDGFGTTGKTLYVIKQNSSDVLISVAMEHQHAFGSEISKAIHEEILEYESSGKISRHVICPGAGLEDLVHEYTYSDTESELTGYFKTTTPKAVFTRTHHFADGQSSEEKYGSTAVPISCTKNHSFDETKKCLVSSTKVWEGDVLVDDQVMNINGIGNPISRTDNGETRYYTYYNNYQQFEVEEIKEKVQDRGLFGILFGALDYINPVGWGMLADGSGGVTWGTYIKTKVNMVPATNDYAKKAFNLPVDIVHCGSDTTFNGDVESELVTRKVNGAEHPQRLTFFGYAKFGNRVRVNKKLTILQPDSVEADIEAEQLACAKGAAKAFLASLDEQIKQASGADKTGYEQTKAALLKSLVAQSKENKFGYKLQSWKAASMFVETLEYHTDAAKPGFGTLKSLKTELLDKDGKVIDKSARTTTYGYAQDSADANRLVITTTVSATGETDIVSSQTRSRLTGRIYESLDSEGIKTVYTYDPQGNMASETVSKGDTEQRKTTHTLVSGLESQFELVQDGVTSRLLKDVHGRRKTMWLKPSGATSFLETQSWEYDKIGRPGKSVETDYGKDNKKVSERHTSWSYDLSTGKISISNVLKDGSGKEVKTTLQSVEPTVQGETFVQGTFSVERQFDSTKKYLTEHYKTGSENSCKIERNVAEDGLLASVRYLTIDKAGKETEHDKVTYEYDQYAQLSKASPKEGTASSYTYDCAGRLASTSREGVALSNGYAAASLAPVASTGQVDNGKDALLLGQQTVDMLGRVSSQTVNQSATEFSYTGGSRRSTLKSPGSAPGVLKGYSSSADEKTRTHTQTVTVDDTALASTLVFSTSGRLLSFKDLSGSTSSYEYDFFNRVTRSVSDHCECHFTYGDNGLLSSESIKAMNADNLTMKVSYSYDELGQEIERTFTCEGVETLSLERTLRADGRLAKSTLKKAGKDEFSDSYEYDVFLRLKAARGGMGLDRFAYDMLGNMIHGNLHAFWYDEDTGLPSKVEQIVIGTERPDDTSFDFMTHDASGRLTEGGWRKVSYHGNGQIDTYSYGGDSNTYTFSYDSDGRVRGGTIGKKSDTYFYRGDCVYALKQSDSDKTDGFAKRMMILRNESRACLLQDAETDGKSRRSFELRDAQGTVFASVDLASKAIVLFRYSPYGMRYAGSKADNWLGFKGEPLNSMGFYYLGNGYRAYDPAWGRFLTRDSMSPFGAGGAAGYVYCNGDPVNNHDPSGHKLVAQYERWGTMPIVQTTAFRIVVGAVGVLLAPFTAGTSMLLAIATTALAAISFALDVASIIISESDPELARTLETWGQAFAIAGAAAGISMTLNGLKGIPRNMFKVRGGLPTSKLVKLIRTPAELSHAQHVRSKALSGLIRGAEEAKAAGTYDAFKATYFHPEAGSVSAVVPAGASGARLTQRVGNTAKNLVTGIISQVDDSAWDALGTVLDLNSGPNTLVQKFLEPPPGETTLVSIVAGPIAGREKLFP</sequence>
<reference evidence="6" key="1">
    <citation type="submission" date="2017-06" db="EMBL/GenBank/DDBJ databases">
        <authorList>
            <person name="Varghese N."/>
            <person name="Submissions S."/>
        </authorList>
    </citation>
    <scope>NUCLEOTIDE SEQUENCE [LARGE SCALE GENOMIC DNA]</scope>
    <source>
        <strain evidence="6">DSM 22348</strain>
    </source>
</reference>
<keyword evidence="1" id="KW-0677">Repeat</keyword>
<evidence type="ECO:0000313" key="5">
    <source>
        <dbReference type="EMBL" id="SNS12143.1"/>
    </source>
</evidence>
<organism evidence="5 6">
    <name type="scientific">Pseudomonas japonica</name>
    <dbReference type="NCBI Taxonomy" id="256466"/>
    <lineage>
        <taxon>Bacteria</taxon>
        <taxon>Pseudomonadati</taxon>
        <taxon>Pseudomonadota</taxon>
        <taxon>Gammaproteobacteria</taxon>
        <taxon>Pseudomonadales</taxon>
        <taxon>Pseudomonadaceae</taxon>
        <taxon>Pseudomonas</taxon>
    </lineage>
</organism>
<name>A0A239BYD1_9PSED</name>
<dbReference type="PANTHER" id="PTHR32305">
    <property type="match status" value="1"/>
</dbReference>
<feature type="compositionally biased region" description="Polar residues" evidence="2">
    <location>
        <begin position="1638"/>
        <end position="1652"/>
    </location>
</feature>
<dbReference type="InterPro" id="IPR022385">
    <property type="entry name" value="Rhs_assc_core"/>
</dbReference>
<dbReference type="PROSITE" id="PS50006">
    <property type="entry name" value="FHA_DOMAIN"/>
    <property type="match status" value="1"/>
</dbReference>
<dbReference type="Proteomes" id="UP000198407">
    <property type="component" value="Unassembled WGS sequence"/>
</dbReference>
<proteinExistence type="predicted"/>
<protein>
    <submittedName>
        <fullName evidence="5">RHS repeat-associated core domain-containing protein</fullName>
    </submittedName>
</protein>
<feature type="transmembrane region" description="Helical" evidence="3">
    <location>
        <begin position="2125"/>
        <end position="2148"/>
    </location>
</feature>
<dbReference type="PANTHER" id="PTHR32305:SF15">
    <property type="entry name" value="PROTEIN RHSA-RELATED"/>
    <property type="match status" value="1"/>
</dbReference>
<dbReference type="Pfam" id="PF18416">
    <property type="entry name" value="GbpA_2"/>
    <property type="match status" value="5"/>
</dbReference>
<evidence type="ECO:0000256" key="2">
    <source>
        <dbReference type="SAM" id="MobiDB-lite"/>
    </source>
</evidence>
<dbReference type="InterPro" id="IPR000253">
    <property type="entry name" value="FHA_dom"/>
</dbReference>
<accession>A0A239BYD1</accession>
<evidence type="ECO:0000256" key="3">
    <source>
        <dbReference type="SAM" id="Phobius"/>
    </source>
</evidence>
<dbReference type="InterPro" id="IPR050708">
    <property type="entry name" value="T6SS_VgrG/RHS"/>
</dbReference>
<evidence type="ECO:0000313" key="6">
    <source>
        <dbReference type="Proteomes" id="UP000198407"/>
    </source>
</evidence>
<gene>
    <name evidence="5" type="ORF">SAMN05444352_103234</name>
</gene>
<keyword evidence="3" id="KW-0472">Membrane</keyword>
<feature type="transmembrane region" description="Helical" evidence="3">
    <location>
        <begin position="2098"/>
        <end position="2118"/>
    </location>
</feature>
<dbReference type="Gene3D" id="2.180.10.10">
    <property type="entry name" value="RHS repeat-associated core"/>
    <property type="match status" value="1"/>
</dbReference>
<keyword evidence="3" id="KW-0812">Transmembrane</keyword>
<evidence type="ECO:0000259" key="4">
    <source>
        <dbReference type="PROSITE" id="PS50006"/>
    </source>
</evidence>
<dbReference type="InterPro" id="IPR041029">
    <property type="entry name" value="GbpA_2"/>
</dbReference>
<feature type="region of interest" description="Disordered" evidence="2">
    <location>
        <begin position="1638"/>
        <end position="1675"/>
    </location>
</feature>
<dbReference type="STRING" id="1215104.GCA_000730585_00542"/>
<keyword evidence="6" id="KW-1185">Reference proteome</keyword>
<dbReference type="Gene3D" id="3.30.70.2150">
    <property type="match status" value="6"/>
</dbReference>
<dbReference type="RefSeq" id="WP_042129624.1">
    <property type="nucleotide sequence ID" value="NZ_FZOL01000003.1"/>
</dbReference>
<feature type="domain" description="FHA" evidence="4">
    <location>
        <begin position="1420"/>
        <end position="1466"/>
    </location>
</feature>
<keyword evidence="3" id="KW-1133">Transmembrane helix</keyword>
<feature type="transmembrane region" description="Helical" evidence="3">
    <location>
        <begin position="2160"/>
        <end position="2181"/>
    </location>
</feature>